<sequence length="351" mass="35986">MRTFRTKKREGAGAPANDEMPMESTSSASCERTSSPAACLVPTPPPMKGWRPSSNTGHDPIPSTTASSPTPITAFAAADLSAAAVRFSSELDNAAVEAYLEYLTRPHTSWGSASRYVAHRREVIEEHRQSVYARSLALLRRSSFASMTCSEGGGQDALEASTTASVASAPAGFPRTASNGSKTATGALRKGRLGDAGLPLLPSDAAEQLIIVTHSSSGVGSSSSRSASRASCTSTNIGRRAPSKKGRVSRGSALVGPPRLRHTSSSATTAPVRDGAGLAIGGTQLLGERAHLFVVGNGHGSAVTSRIASRNGSEILRAVAQQSGGGSGVDCKRAGGMCAGALPPQSKYPLK</sequence>
<dbReference type="EMBL" id="JAFEUZ010000023">
    <property type="protein sequence ID" value="KAG5478735.1"/>
    <property type="molecule type" value="Genomic_DNA"/>
</dbReference>
<dbReference type="GeneID" id="92516083"/>
<evidence type="ECO:0000313" key="3">
    <source>
        <dbReference type="Proteomes" id="UP000673552"/>
    </source>
</evidence>
<keyword evidence="3" id="KW-1185">Reference proteome</keyword>
<dbReference type="OrthoDB" id="273877at2759"/>
<feature type="compositionally biased region" description="Low complexity" evidence="1">
    <location>
        <begin position="216"/>
        <end position="231"/>
    </location>
</feature>
<gene>
    <name evidence="2" type="ORF">LSCM1_06139</name>
</gene>
<reference evidence="3" key="2">
    <citation type="journal article" date="2021" name="Sci. Data">
        <title>Chromosome-scale genome sequencing, assembly and annotation of six genomes from subfamily Leishmaniinae.</title>
        <authorList>
            <person name="Almutairi H."/>
            <person name="Urbaniak M.D."/>
            <person name="Bates M.D."/>
            <person name="Jariyapan N."/>
            <person name="Kwakye-Nuako G."/>
            <person name="Thomaz Soccol V."/>
            <person name="Al-Salem W.S."/>
            <person name="Dillon R.J."/>
            <person name="Bates P.A."/>
            <person name="Gatherer D."/>
        </authorList>
    </citation>
    <scope>NUCLEOTIDE SEQUENCE [LARGE SCALE GENOMIC DNA]</scope>
</reference>
<feature type="region of interest" description="Disordered" evidence="1">
    <location>
        <begin position="216"/>
        <end position="271"/>
    </location>
</feature>
<dbReference type="KEGG" id="lmat:92516083"/>
<evidence type="ECO:0000256" key="1">
    <source>
        <dbReference type="SAM" id="MobiDB-lite"/>
    </source>
</evidence>
<feature type="compositionally biased region" description="Low complexity" evidence="1">
    <location>
        <begin position="23"/>
        <end position="35"/>
    </location>
</feature>
<reference evidence="3" key="1">
    <citation type="journal article" date="2021" name="Microbiol. Resour. Announc.">
        <title>LGAAP: Leishmaniinae Genome Assembly and Annotation Pipeline.</title>
        <authorList>
            <person name="Almutairi H."/>
            <person name="Urbaniak M.D."/>
            <person name="Bates M.D."/>
            <person name="Jariyapan N."/>
            <person name="Kwakye-Nuako G."/>
            <person name="Thomaz-Soccol V."/>
            <person name="Al-Salem W.S."/>
            <person name="Dillon R.J."/>
            <person name="Bates P.A."/>
            <person name="Gatherer D."/>
        </authorList>
    </citation>
    <scope>NUCLEOTIDE SEQUENCE [LARGE SCALE GENOMIC DNA]</scope>
</reference>
<protein>
    <submittedName>
        <fullName evidence="2">Uncharacterized protein</fullName>
    </submittedName>
</protein>
<feature type="region of interest" description="Disordered" evidence="1">
    <location>
        <begin position="169"/>
        <end position="188"/>
    </location>
</feature>
<comment type="caution">
    <text evidence="2">The sequence shown here is derived from an EMBL/GenBank/DDBJ whole genome shotgun (WGS) entry which is preliminary data.</text>
</comment>
<evidence type="ECO:0000313" key="2">
    <source>
        <dbReference type="EMBL" id="KAG5478735.1"/>
    </source>
</evidence>
<feature type="region of interest" description="Disordered" evidence="1">
    <location>
        <begin position="1"/>
        <end position="68"/>
    </location>
</feature>
<dbReference type="Proteomes" id="UP000673552">
    <property type="component" value="Unassembled WGS sequence"/>
</dbReference>
<accession>A0A836HKZ4</accession>
<name>A0A836HKZ4_9TRYP</name>
<dbReference type="AlphaFoldDB" id="A0A836HKZ4"/>
<dbReference type="RefSeq" id="XP_067178676.1">
    <property type="nucleotide sequence ID" value="XM_067323571.1"/>
</dbReference>
<proteinExistence type="predicted"/>
<organism evidence="2 3">
    <name type="scientific">Leishmania martiniquensis</name>
    <dbReference type="NCBI Taxonomy" id="1580590"/>
    <lineage>
        <taxon>Eukaryota</taxon>
        <taxon>Discoba</taxon>
        <taxon>Euglenozoa</taxon>
        <taxon>Kinetoplastea</taxon>
        <taxon>Metakinetoplastina</taxon>
        <taxon>Trypanosomatida</taxon>
        <taxon>Trypanosomatidae</taxon>
        <taxon>Leishmaniinae</taxon>
        <taxon>Leishmania</taxon>
    </lineage>
</organism>